<dbReference type="GO" id="GO:0005737">
    <property type="term" value="C:cytoplasm"/>
    <property type="evidence" value="ECO:0007669"/>
    <property type="project" value="TreeGrafter"/>
</dbReference>
<dbReference type="InterPro" id="IPR003593">
    <property type="entry name" value="AAA+_ATPase"/>
</dbReference>
<name>A0A6G1LG28_9PEZI</name>
<proteinExistence type="predicted"/>
<evidence type="ECO:0000259" key="4">
    <source>
        <dbReference type="SMART" id="SM00382"/>
    </source>
</evidence>
<dbReference type="FunFam" id="3.40.50.300:FF:000018">
    <property type="entry name" value="Cell division control 48"/>
    <property type="match status" value="1"/>
</dbReference>
<dbReference type="InterPro" id="IPR041569">
    <property type="entry name" value="AAA_lid_3"/>
</dbReference>
<evidence type="ECO:0000313" key="5">
    <source>
        <dbReference type="EMBL" id="KAF2771529.1"/>
    </source>
</evidence>
<keyword evidence="6" id="KW-1185">Reference proteome</keyword>
<feature type="domain" description="AAA+ ATPase" evidence="4">
    <location>
        <begin position="240"/>
        <end position="365"/>
    </location>
</feature>
<dbReference type="SMART" id="SM00382">
    <property type="entry name" value="AAA"/>
    <property type="match status" value="2"/>
</dbReference>
<dbReference type="InterPro" id="IPR003959">
    <property type="entry name" value="ATPase_AAA_core"/>
</dbReference>
<dbReference type="Pfam" id="PF17862">
    <property type="entry name" value="AAA_lid_3"/>
    <property type="match status" value="1"/>
</dbReference>
<sequence length="772" mass="83839">MPDTPPFVVRLLPSNAGLEGAFRVHLSPEALEKLGLKVGDICHITGEQNETGYGIAWRATDKMGNNPKLRPAKMTDTLKSAFNFREGSQVTIARTSAKIVHADKVLLSDVTPLDYGNASELHDDKWRIRISSLLANVEAAAVGTTFDVAKTKTLRKRFCVDHIETAGSAGSGPTLFTISDKTTVVIGDATTAVPTTTVASGDAFPVLDTTSIGGLVEQARALNKRLDLFLGNASVSTTLPCRHVLLHGYEGTGKSLLLKRLESSQKSSCKVFRVEDIPTGKVQSTLQSVFKDALSCQPSVILIDDLERLASPDDKLYISTLAKQLDALDGSRVLVIGATRSTGSIDSRLLRAKRFALTIELPVPDTDGRRQILNLKHGYDLESTDPLTKLISMKTHGFTGADLETLFGLALNNAMERHTEMQREWVSIGVRNSSLPNSGSEPTMNGSVCSQATTAAEPVQPQTRASPEVDSLEAAQTNMPTLEDYEIALQTVKPTALREVFLEKPQVRWSDIGGSDVIRKQFDKIIGWPVQHADLLKAARIKPTRGVLLYGPPGCSKTMTAQAVAANYDWNFIAVKGAELLSMYVGESERAVREVFRKAKQAAPCVIFFDEIDSMGAERESGGNKGLNVLTTLLTEMDGFETMKNVLVLAATNKPEMLDPALMRPGRFDRHFYVGLPSDQARRGIVNLSLRDLPHKDIQIDDLVAATQGYSGAEIVGICGVAKAAAVERKIDGGADEKFEVRAEDFEVAIRSQRKGVTPEMVEGYRAFAGGW</sequence>
<dbReference type="PROSITE" id="PS00674">
    <property type="entry name" value="AAA"/>
    <property type="match status" value="1"/>
</dbReference>
<dbReference type="PANTHER" id="PTHR23077:SF27">
    <property type="entry name" value="ATPASE FAMILY GENE 2 PROTEIN HOMOLOG A"/>
    <property type="match status" value="1"/>
</dbReference>
<dbReference type="Gene3D" id="3.40.50.300">
    <property type="entry name" value="P-loop containing nucleotide triphosphate hydrolases"/>
    <property type="match status" value="2"/>
</dbReference>
<dbReference type="InterPro" id="IPR003960">
    <property type="entry name" value="ATPase_AAA_CS"/>
</dbReference>
<dbReference type="Proteomes" id="UP000799436">
    <property type="component" value="Unassembled WGS sequence"/>
</dbReference>
<evidence type="ECO:0000256" key="1">
    <source>
        <dbReference type="ARBA" id="ARBA00022737"/>
    </source>
</evidence>
<dbReference type="Gene3D" id="2.40.40.20">
    <property type="match status" value="1"/>
</dbReference>
<dbReference type="GO" id="GO:0016887">
    <property type="term" value="F:ATP hydrolysis activity"/>
    <property type="evidence" value="ECO:0007669"/>
    <property type="project" value="InterPro"/>
</dbReference>
<gene>
    <name evidence="5" type="ORF">EJ03DRAFT_381366</name>
</gene>
<keyword evidence="3" id="KW-0067">ATP-binding</keyword>
<dbReference type="PANTHER" id="PTHR23077">
    <property type="entry name" value="AAA-FAMILY ATPASE"/>
    <property type="match status" value="1"/>
</dbReference>
<dbReference type="Pfam" id="PF00004">
    <property type="entry name" value="AAA"/>
    <property type="match status" value="2"/>
</dbReference>
<keyword evidence="2" id="KW-0547">Nucleotide-binding</keyword>
<evidence type="ECO:0000256" key="2">
    <source>
        <dbReference type="ARBA" id="ARBA00022741"/>
    </source>
</evidence>
<dbReference type="AlphaFoldDB" id="A0A6G1LG28"/>
<keyword evidence="1" id="KW-0677">Repeat</keyword>
<evidence type="ECO:0000313" key="6">
    <source>
        <dbReference type="Proteomes" id="UP000799436"/>
    </source>
</evidence>
<dbReference type="EMBL" id="ML995819">
    <property type="protein sequence ID" value="KAF2771529.1"/>
    <property type="molecule type" value="Genomic_DNA"/>
</dbReference>
<organism evidence="5 6">
    <name type="scientific">Teratosphaeria nubilosa</name>
    <dbReference type="NCBI Taxonomy" id="161662"/>
    <lineage>
        <taxon>Eukaryota</taxon>
        <taxon>Fungi</taxon>
        <taxon>Dikarya</taxon>
        <taxon>Ascomycota</taxon>
        <taxon>Pezizomycotina</taxon>
        <taxon>Dothideomycetes</taxon>
        <taxon>Dothideomycetidae</taxon>
        <taxon>Mycosphaerellales</taxon>
        <taxon>Teratosphaeriaceae</taxon>
        <taxon>Teratosphaeria</taxon>
    </lineage>
</organism>
<feature type="domain" description="AAA+ ATPase" evidence="4">
    <location>
        <begin position="543"/>
        <end position="678"/>
    </location>
</feature>
<protein>
    <submittedName>
        <fullName evidence="5">AAA-domain-containing protein</fullName>
    </submittedName>
</protein>
<reference evidence="5" key="1">
    <citation type="journal article" date="2020" name="Stud. Mycol.">
        <title>101 Dothideomycetes genomes: a test case for predicting lifestyles and emergence of pathogens.</title>
        <authorList>
            <person name="Haridas S."/>
            <person name="Albert R."/>
            <person name="Binder M."/>
            <person name="Bloem J."/>
            <person name="Labutti K."/>
            <person name="Salamov A."/>
            <person name="Andreopoulos B."/>
            <person name="Baker S."/>
            <person name="Barry K."/>
            <person name="Bills G."/>
            <person name="Bluhm B."/>
            <person name="Cannon C."/>
            <person name="Castanera R."/>
            <person name="Culley D."/>
            <person name="Daum C."/>
            <person name="Ezra D."/>
            <person name="Gonzalez J."/>
            <person name="Henrissat B."/>
            <person name="Kuo A."/>
            <person name="Liang C."/>
            <person name="Lipzen A."/>
            <person name="Lutzoni F."/>
            <person name="Magnuson J."/>
            <person name="Mondo S."/>
            <person name="Nolan M."/>
            <person name="Ohm R."/>
            <person name="Pangilinan J."/>
            <person name="Park H.-J."/>
            <person name="Ramirez L."/>
            <person name="Alfaro M."/>
            <person name="Sun H."/>
            <person name="Tritt A."/>
            <person name="Yoshinaga Y."/>
            <person name="Zwiers L.-H."/>
            <person name="Turgeon B."/>
            <person name="Goodwin S."/>
            <person name="Spatafora J."/>
            <person name="Crous P."/>
            <person name="Grigoriev I."/>
        </authorList>
    </citation>
    <scope>NUCLEOTIDE SEQUENCE</scope>
    <source>
        <strain evidence="5">CBS 116005</strain>
    </source>
</reference>
<accession>A0A6G1LG28</accession>
<dbReference type="SUPFAM" id="SSF52540">
    <property type="entry name" value="P-loop containing nucleoside triphosphate hydrolases"/>
    <property type="match status" value="2"/>
</dbReference>
<dbReference type="GO" id="GO:0005524">
    <property type="term" value="F:ATP binding"/>
    <property type="evidence" value="ECO:0007669"/>
    <property type="project" value="UniProtKB-KW"/>
</dbReference>
<dbReference type="OrthoDB" id="27435at2759"/>
<dbReference type="InterPro" id="IPR050168">
    <property type="entry name" value="AAA_ATPase_domain"/>
</dbReference>
<dbReference type="InterPro" id="IPR027417">
    <property type="entry name" value="P-loop_NTPase"/>
</dbReference>
<evidence type="ECO:0000256" key="3">
    <source>
        <dbReference type="ARBA" id="ARBA00022840"/>
    </source>
</evidence>
<dbReference type="Gene3D" id="1.10.8.60">
    <property type="match status" value="2"/>
</dbReference>